<evidence type="ECO:0000313" key="6">
    <source>
        <dbReference type="Proteomes" id="UP000469724"/>
    </source>
</evidence>
<organism evidence="5 6">
    <name type="scientific">Desulfolutivibrio sulfodismutans</name>
    <dbReference type="NCBI Taxonomy" id="63561"/>
    <lineage>
        <taxon>Bacteria</taxon>
        <taxon>Pseudomonadati</taxon>
        <taxon>Thermodesulfobacteriota</taxon>
        <taxon>Desulfovibrionia</taxon>
        <taxon>Desulfovibrionales</taxon>
        <taxon>Desulfovibrionaceae</taxon>
        <taxon>Desulfolutivibrio</taxon>
    </lineage>
</organism>
<evidence type="ECO:0000256" key="1">
    <source>
        <dbReference type="ARBA" id="ARBA00006429"/>
    </source>
</evidence>
<dbReference type="PANTHER" id="PTHR33607:SF2">
    <property type="entry name" value="ENDONUCLEASE-1"/>
    <property type="match status" value="1"/>
</dbReference>
<dbReference type="PANTHER" id="PTHR33607">
    <property type="entry name" value="ENDONUCLEASE-1"/>
    <property type="match status" value="1"/>
</dbReference>
<proteinExistence type="inferred from homology"/>
<dbReference type="SUPFAM" id="SSF54060">
    <property type="entry name" value="His-Me finger endonucleases"/>
    <property type="match status" value="1"/>
</dbReference>
<sequence>MKIIRIFMILSALCAVSWAESPRDPISSFDAAKQIAREKIYMDHMKTLYCDCSYERAGRSGGRIHNEECGYVCKSDRKRGSRLEWEHIVPAYYFGHMKECWTSGNVNCVKHGRTYKGRKCCSKVDALFKAIEADLHNLAPSIGELNNNRSNHPYGIVDGEERVYGQCDFEIRDGFAEPRPAIRGDVARVWLYMAETYGIALEDSQKTMFLEWAAADPPDAWERTRDDRIFQVQGNRNHYISAQ</sequence>
<dbReference type="Pfam" id="PF04231">
    <property type="entry name" value="Endonuclease_1"/>
    <property type="match status" value="1"/>
</dbReference>
<dbReference type="GO" id="GO:0004519">
    <property type="term" value="F:endonuclease activity"/>
    <property type="evidence" value="ECO:0007669"/>
    <property type="project" value="UniProtKB-KW"/>
</dbReference>
<keyword evidence="3" id="KW-0378">Hydrolase</keyword>
<comment type="caution">
    <text evidence="5">The sequence shown here is derived from an EMBL/GenBank/DDBJ whole genome shotgun (WGS) entry which is preliminary data.</text>
</comment>
<dbReference type="RefSeq" id="WP_163302539.1">
    <property type="nucleotide sequence ID" value="NZ_JAAGRQ010000050.1"/>
</dbReference>
<evidence type="ECO:0000256" key="3">
    <source>
        <dbReference type="ARBA" id="ARBA00022801"/>
    </source>
</evidence>
<name>A0A7K3NQK9_9BACT</name>
<feature type="chain" id="PRO_5029522663" evidence="4">
    <location>
        <begin position="20"/>
        <end position="243"/>
    </location>
</feature>
<accession>A0A7K3NQK9</accession>
<dbReference type="EMBL" id="JAAGRQ010000050">
    <property type="protein sequence ID" value="NDY57499.1"/>
    <property type="molecule type" value="Genomic_DNA"/>
</dbReference>
<dbReference type="Proteomes" id="UP000469724">
    <property type="component" value="Unassembled WGS sequence"/>
</dbReference>
<keyword evidence="6" id="KW-1185">Reference proteome</keyword>
<dbReference type="InterPro" id="IPR044925">
    <property type="entry name" value="His-Me_finger_sf"/>
</dbReference>
<keyword evidence="4" id="KW-0732">Signal</keyword>
<keyword evidence="5" id="KW-0255">Endonuclease</keyword>
<gene>
    <name evidence="5" type="ORF">G3N56_12220</name>
</gene>
<feature type="signal peptide" evidence="4">
    <location>
        <begin position="1"/>
        <end position="19"/>
    </location>
</feature>
<protein>
    <submittedName>
        <fullName evidence="5">Endonuclease I</fullName>
    </submittedName>
</protein>
<evidence type="ECO:0000313" key="5">
    <source>
        <dbReference type="EMBL" id="NDY57499.1"/>
    </source>
</evidence>
<dbReference type="InterPro" id="IPR007346">
    <property type="entry name" value="Endonuclease-I"/>
</dbReference>
<dbReference type="GO" id="GO:0016787">
    <property type="term" value="F:hydrolase activity"/>
    <property type="evidence" value="ECO:0007669"/>
    <property type="project" value="UniProtKB-KW"/>
</dbReference>
<evidence type="ECO:0000256" key="2">
    <source>
        <dbReference type="ARBA" id="ARBA00022722"/>
    </source>
</evidence>
<reference evidence="5 6" key="1">
    <citation type="submission" date="2020-02" db="EMBL/GenBank/DDBJ databases">
        <title>Comparative genomics of sulfur disproportionating microorganisms.</title>
        <authorList>
            <person name="Ward L.M."/>
            <person name="Bertran E."/>
            <person name="Johnston D.T."/>
        </authorList>
    </citation>
    <scope>NUCLEOTIDE SEQUENCE [LARGE SCALE GENOMIC DNA]</scope>
    <source>
        <strain evidence="5 6">DSM 3696</strain>
    </source>
</reference>
<dbReference type="AlphaFoldDB" id="A0A7K3NQK9"/>
<comment type="similarity">
    <text evidence="1">Belongs to the EndA/NucM nuclease family.</text>
</comment>
<evidence type="ECO:0000256" key="4">
    <source>
        <dbReference type="SAM" id="SignalP"/>
    </source>
</evidence>
<keyword evidence="2" id="KW-0540">Nuclease</keyword>